<dbReference type="Proteomes" id="UP000095087">
    <property type="component" value="Unassembled WGS sequence"/>
</dbReference>
<gene>
    <name evidence="2" type="ORF">A7A08_02275</name>
</gene>
<protein>
    <recommendedName>
        <fullName evidence="1">Glyoxalase-related protein domain-containing protein</fullName>
    </recommendedName>
</protein>
<proteinExistence type="predicted"/>
<organism evidence="2 3">
    <name type="scientific">Methyloligella halotolerans</name>
    <dbReference type="NCBI Taxonomy" id="1177755"/>
    <lineage>
        <taxon>Bacteria</taxon>
        <taxon>Pseudomonadati</taxon>
        <taxon>Pseudomonadota</taxon>
        <taxon>Alphaproteobacteria</taxon>
        <taxon>Hyphomicrobiales</taxon>
        <taxon>Hyphomicrobiaceae</taxon>
        <taxon>Methyloligella</taxon>
    </lineage>
</organism>
<reference evidence="2 3" key="1">
    <citation type="submission" date="2016-07" db="EMBL/GenBank/DDBJ databases">
        <title>Draft genome sequence of Methyloligella halotolerans C2T (VKM B-2706T=CCUG 61687T=DSM 25045T), a halotolerant polyhydroxybutyrate accumulating methylotroph.</title>
        <authorList>
            <person name="Vasilenko O.V."/>
            <person name="Doronina N.V."/>
            <person name="Poroshina M.N."/>
            <person name="Tarlachkov S.V."/>
            <person name="Trotsenko Y.A."/>
        </authorList>
    </citation>
    <scope>NUCLEOTIDE SEQUENCE [LARGE SCALE GENOMIC DNA]</scope>
    <source>
        <strain evidence="2 3">VKM B-2706</strain>
    </source>
</reference>
<dbReference type="AlphaFoldDB" id="A0A1E2RY02"/>
<name>A0A1E2RY02_9HYPH</name>
<dbReference type="STRING" id="1177755.A7A08_02275"/>
<keyword evidence="3" id="KW-1185">Reference proteome</keyword>
<feature type="domain" description="Glyoxalase-related protein" evidence="1">
    <location>
        <begin position="2"/>
        <end position="77"/>
    </location>
</feature>
<comment type="caution">
    <text evidence="2">The sequence shown here is derived from an EMBL/GenBank/DDBJ whole genome shotgun (WGS) entry which is preliminary data.</text>
</comment>
<evidence type="ECO:0000313" key="3">
    <source>
        <dbReference type="Proteomes" id="UP000095087"/>
    </source>
</evidence>
<evidence type="ECO:0000313" key="2">
    <source>
        <dbReference type="EMBL" id="ODA66978.1"/>
    </source>
</evidence>
<sequence length="80" mass="8943">MRLRGRYLGQAFEGKLIAVQQMGSSGRVRITVQFEEPVDVVTFDSFSAYRRRVSCIVDETGCTAEKTSDGRPHMEIEATA</sequence>
<dbReference type="PATRIC" id="fig|1177755.3.peg.2289"/>
<dbReference type="InterPro" id="IPR045517">
    <property type="entry name" value="Glyoxalase_8"/>
</dbReference>
<evidence type="ECO:0000259" key="1">
    <source>
        <dbReference type="Pfam" id="PF20066"/>
    </source>
</evidence>
<accession>A0A1E2RY02</accession>
<dbReference type="Pfam" id="PF20066">
    <property type="entry name" value="Glyoxalase_8"/>
    <property type="match status" value="1"/>
</dbReference>
<dbReference type="EMBL" id="MASI01000005">
    <property type="protein sequence ID" value="ODA66978.1"/>
    <property type="molecule type" value="Genomic_DNA"/>
</dbReference>